<evidence type="ECO:0000313" key="2">
    <source>
        <dbReference type="EMBL" id="CAA9275125.1"/>
    </source>
</evidence>
<sequence length="72" mass="7639">MEPLGSIVLVVIVVTVIVVLVPRVLGGATIVCTRCDGSGQIDERWPDPKEPTGFHTATGKCPKCKGKGRVRP</sequence>
<feature type="transmembrane region" description="Helical" evidence="1">
    <location>
        <begin position="6"/>
        <end position="25"/>
    </location>
</feature>
<gene>
    <name evidence="2" type="ORF">AVDCRST_MAG77-3471</name>
</gene>
<keyword evidence="1" id="KW-0472">Membrane</keyword>
<dbReference type="InterPro" id="IPR036410">
    <property type="entry name" value="HSP_DnaJ_Cys-rich_dom_sf"/>
</dbReference>
<dbReference type="AlphaFoldDB" id="A0A6J4JFT9"/>
<evidence type="ECO:0000256" key="1">
    <source>
        <dbReference type="SAM" id="Phobius"/>
    </source>
</evidence>
<reference evidence="2" key="1">
    <citation type="submission" date="2020-02" db="EMBL/GenBank/DDBJ databases">
        <authorList>
            <person name="Meier V. D."/>
        </authorList>
    </citation>
    <scope>NUCLEOTIDE SEQUENCE</scope>
    <source>
        <strain evidence="2">AVDCRST_MAG77</strain>
    </source>
</reference>
<dbReference type="SUPFAM" id="SSF57938">
    <property type="entry name" value="DnaJ/Hsp40 cysteine-rich domain"/>
    <property type="match status" value="1"/>
</dbReference>
<proteinExistence type="predicted"/>
<dbReference type="EMBL" id="CADCTC010000189">
    <property type="protein sequence ID" value="CAA9275125.1"/>
    <property type="molecule type" value="Genomic_DNA"/>
</dbReference>
<keyword evidence="1" id="KW-1133">Transmembrane helix</keyword>
<organism evidence="2">
    <name type="scientific">uncultured Chloroflexota bacterium</name>
    <dbReference type="NCBI Taxonomy" id="166587"/>
    <lineage>
        <taxon>Bacteria</taxon>
        <taxon>Bacillati</taxon>
        <taxon>Chloroflexota</taxon>
        <taxon>environmental samples</taxon>
    </lineage>
</organism>
<name>A0A6J4JFT9_9CHLR</name>
<dbReference type="Gene3D" id="6.20.20.10">
    <property type="match status" value="1"/>
</dbReference>
<keyword evidence="1" id="KW-0812">Transmembrane</keyword>
<protein>
    <submittedName>
        <fullName evidence="2">Uncharacterized protein</fullName>
    </submittedName>
</protein>
<accession>A0A6J4JFT9</accession>